<comment type="catalytic activity">
    <reaction evidence="1">
        <text>ATP + protein L-histidine = ADP + protein N-phospho-L-histidine.</text>
        <dbReference type="EC" id="2.7.13.3"/>
    </reaction>
</comment>
<feature type="transmembrane region" description="Helical" evidence="10">
    <location>
        <begin position="35"/>
        <end position="57"/>
    </location>
</feature>
<dbReference type="EnsemblBacteria" id="AAF11961">
    <property type="protein sequence ID" value="AAF11961"/>
    <property type="gene ID" value="DR_2416"/>
</dbReference>
<dbReference type="STRING" id="243230.DR_2416"/>
<evidence type="ECO:0000256" key="6">
    <source>
        <dbReference type="ARBA" id="ARBA00022692"/>
    </source>
</evidence>
<keyword evidence="7 12" id="KW-0418">Kinase</keyword>
<dbReference type="InterPro" id="IPR050428">
    <property type="entry name" value="TCS_sensor_his_kinase"/>
</dbReference>
<feature type="transmembrane region" description="Helical" evidence="10">
    <location>
        <begin position="174"/>
        <end position="193"/>
    </location>
</feature>
<evidence type="ECO:0000259" key="11">
    <source>
        <dbReference type="PROSITE" id="PS50109"/>
    </source>
</evidence>
<keyword evidence="9 10" id="KW-0472">Membrane</keyword>
<keyword evidence="6 10" id="KW-0812">Transmembrane</keyword>
<name>Q9RRR9_DEIRA</name>
<dbReference type="PANTHER" id="PTHR45436">
    <property type="entry name" value="SENSOR HISTIDINE KINASE YKOH"/>
    <property type="match status" value="1"/>
</dbReference>
<evidence type="ECO:0000256" key="5">
    <source>
        <dbReference type="ARBA" id="ARBA00022679"/>
    </source>
</evidence>
<evidence type="ECO:0000256" key="9">
    <source>
        <dbReference type="ARBA" id="ARBA00023136"/>
    </source>
</evidence>
<dbReference type="SUPFAM" id="SSF55874">
    <property type="entry name" value="ATPase domain of HSP90 chaperone/DNA topoisomerase II/histidine kinase"/>
    <property type="match status" value="1"/>
</dbReference>
<evidence type="ECO:0000256" key="1">
    <source>
        <dbReference type="ARBA" id="ARBA00000085"/>
    </source>
</evidence>
<dbReference type="PIR" id="A75276">
    <property type="entry name" value="A75276"/>
</dbReference>
<dbReference type="HOGENOM" id="CLU_000445_89_6_0"/>
<dbReference type="PANTHER" id="PTHR45436:SF5">
    <property type="entry name" value="SENSOR HISTIDINE KINASE TRCS"/>
    <property type="match status" value="1"/>
</dbReference>
<dbReference type="InterPro" id="IPR003661">
    <property type="entry name" value="HisK_dim/P_dom"/>
</dbReference>
<dbReference type="RefSeq" id="WP_010889042.1">
    <property type="nucleotide sequence ID" value="NC_001263.1"/>
</dbReference>
<dbReference type="GO" id="GO:0005886">
    <property type="term" value="C:plasma membrane"/>
    <property type="evidence" value="ECO:0000318"/>
    <property type="project" value="GO_Central"/>
</dbReference>
<dbReference type="InParanoid" id="Q9RRR9"/>
<dbReference type="OrthoDB" id="55390at2"/>
<dbReference type="Gene3D" id="3.30.565.10">
    <property type="entry name" value="Histidine kinase-like ATPase, C-terminal domain"/>
    <property type="match status" value="1"/>
</dbReference>
<dbReference type="EMBL" id="AE000513">
    <property type="protein sequence ID" value="AAF11961.1"/>
    <property type="molecule type" value="Genomic_DNA"/>
</dbReference>
<dbReference type="InterPro" id="IPR003594">
    <property type="entry name" value="HATPase_dom"/>
</dbReference>
<dbReference type="Pfam" id="PF02518">
    <property type="entry name" value="HATPase_c"/>
    <property type="match status" value="1"/>
</dbReference>
<dbReference type="GO" id="GO:0000160">
    <property type="term" value="P:phosphorelay signal transduction system"/>
    <property type="evidence" value="ECO:0000318"/>
    <property type="project" value="GO_Central"/>
</dbReference>
<evidence type="ECO:0000256" key="10">
    <source>
        <dbReference type="SAM" id="Phobius"/>
    </source>
</evidence>
<keyword evidence="5" id="KW-0808">Transferase</keyword>
<dbReference type="AlphaFoldDB" id="Q9RRR9"/>
<dbReference type="GO" id="GO:0000155">
    <property type="term" value="F:phosphorelay sensor kinase activity"/>
    <property type="evidence" value="ECO:0007669"/>
    <property type="project" value="InterPro"/>
</dbReference>
<organism evidence="12 13">
    <name type="scientific">Deinococcus radiodurans (strain ATCC 13939 / DSM 20539 / JCM 16871 / CCUG 27074 / LMG 4051 / NBRC 15346 / NCIMB 9279 / VKM B-1422 / R1)</name>
    <dbReference type="NCBI Taxonomy" id="243230"/>
    <lineage>
        <taxon>Bacteria</taxon>
        <taxon>Thermotogati</taxon>
        <taxon>Deinococcota</taxon>
        <taxon>Deinococci</taxon>
        <taxon>Deinococcales</taxon>
        <taxon>Deinococcaceae</taxon>
        <taxon>Deinococcus</taxon>
    </lineage>
</organism>
<keyword evidence="4" id="KW-0597">Phosphoprotein</keyword>
<evidence type="ECO:0000313" key="12">
    <source>
        <dbReference type="EMBL" id="AAF11961.1"/>
    </source>
</evidence>
<evidence type="ECO:0000313" key="13">
    <source>
        <dbReference type="Proteomes" id="UP000002524"/>
    </source>
</evidence>
<protein>
    <recommendedName>
        <fullName evidence="3">histidine kinase</fullName>
        <ecNumber evidence="3">2.7.13.3</ecNumber>
    </recommendedName>
</protein>
<accession>Q9RRR9</accession>
<proteinExistence type="predicted"/>
<evidence type="ECO:0000256" key="8">
    <source>
        <dbReference type="ARBA" id="ARBA00022989"/>
    </source>
</evidence>
<keyword evidence="8 10" id="KW-1133">Transmembrane helix</keyword>
<dbReference type="GeneID" id="69518668"/>
<sequence length="474" mass="50901">MPNSQPSLASRLTPGAGLHSARVAWRHSLRFRLALMYSLSALVITAVIGLGITSYLLGQMNRQFDARLSERADAVAERFGSKEQDIGQGLPPISGYTAILDNDGRVLGVSTSLKSDTRQKFRLGDPFPYPQHGSFTVLDVPMRATTRPAPDYGTVWVALPETDLVVAQTSATRALLLSLLVAPLLLLLLGWLVGQRMLAGLGEAADLADRIDPSRSLATLPLPEREDEVHRLLAAINRLLVRIEAGQLREKQLLGQIVHELGAPLTVLKATLSRAGERTNDPEVQKAALVADELTFTTQDLMQLARGQLEMKLVWHYIPAVTLRDRLDRLVPGVTFSGDWSGGILCDPDRLTQALRNLLANARRHAGLDGSVSCTLAETPEWLTFTVRDSGPGLPPELGERIFDPFVSGAGSSGLGLSVSRQIAVMHGGNLTGGNHLDAGGQVAGAEFVLTVPGAALGEDEDDEVLEDVEPVGV</sequence>
<dbReference type="PATRIC" id="fig|243230.17.peg.2652"/>
<dbReference type="CDD" id="cd00075">
    <property type="entry name" value="HATPase"/>
    <property type="match status" value="1"/>
</dbReference>
<dbReference type="PaxDb" id="243230-DR_2416"/>
<dbReference type="EC" id="2.7.13.3" evidence="3"/>
<dbReference type="InterPro" id="IPR036890">
    <property type="entry name" value="HATPase_C_sf"/>
</dbReference>
<dbReference type="PRINTS" id="PR00344">
    <property type="entry name" value="BCTRLSENSOR"/>
</dbReference>
<dbReference type="eggNOG" id="COG0642">
    <property type="taxonomic scope" value="Bacteria"/>
</dbReference>
<dbReference type="Proteomes" id="UP000002524">
    <property type="component" value="Chromosome 1"/>
</dbReference>
<dbReference type="InterPro" id="IPR004358">
    <property type="entry name" value="Sig_transdc_His_kin-like_C"/>
</dbReference>
<evidence type="ECO:0000256" key="4">
    <source>
        <dbReference type="ARBA" id="ARBA00022553"/>
    </source>
</evidence>
<evidence type="ECO:0000256" key="7">
    <source>
        <dbReference type="ARBA" id="ARBA00022777"/>
    </source>
</evidence>
<gene>
    <name evidence="12" type="ordered locus">DR_2416</name>
</gene>
<evidence type="ECO:0000256" key="2">
    <source>
        <dbReference type="ARBA" id="ARBA00004370"/>
    </source>
</evidence>
<comment type="subcellular location">
    <subcellularLocation>
        <location evidence="2">Membrane</location>
    </subcellularLocation>
</comment>
<dbReference type="KEGG" id="dra:DR_2416"/>
<evidence type="ECO:0000256" key="3">
    <source>
        <dbReference type="ARBA" id="ARBA00012438"/>
    </source>
</evidence>
<dbReference type="PROSITE" id="PS50109">
    <property type="entry name" value="HIS_KIN"/>
    <property type="match status" value="1"/>
</dbReference>
<feature type="domain" description="Histidine kinase" evidence="11">
    <location>
        <begin position="256"/>
        <end position="456"/>
    </location>
</feature>
<reference evidence="12 13" key="1">
    <citation type="journal article" date="1999" name="Science">
        <title>Genome sequence of the radioresistant bacterium Deinococcus radiodurans R1.</title>
        <authorList>
            <person name="White O."/>
            <person name="Eisen J.A."/>
            <person name="Heidelberg J.F."/>
            <person name="Hickey E.K."/>
            <person name="Peterson J.D."/>
            <person name="Dodson R.J."/>
            <person name="Haft D.H."/>
            <person name="Gwinn M.L."/>
            <person name="Nelson W.C."/>
            <person name="Richardson D.L."/>
            <person name="Moffat K.S."/>
            <person name="Qin H."/>
            <person name="Jiang L."/>
            <person name="Pamphile W."/>
            <person name="Crosby M."/>
            <person name="Shen M."/>
            <person name="Vamathevan J.J."/>
            <person name="Lam P."/>
            <person name="McDonald L."/>
            <person name="Utterback T."/>
            <person name="Zalewski C."/>
            <person name="Makarova K.S."/>
            <person name="Aravind L."/>
            <person name="Daly M.J."/>
            <person name="Minton K.W."/>
            <person name="Fleischmann R.D."/>
            <person name="Ketchum K.A."/>
            <person name="Nelson K.E."/>
            <person name="Salzberg S."/>
            <person name="Smith H.O."/>
            <person name="Venter J.C."/>
            <person name="Fraser C.M."/>
        </authorList>
    </citation>
    <scope>NUCLEOTIDE SEQUENCE [LARGE SCALE GENOMIC DNA]</scope>
    <source>
        <strain evidence="13">ATCC 13939 / DSM 20539 / JCM 16871 / LMG 4051 / NBRC 15346 / NCIMB 9279 / R1 / VKM B-1422</strain>
    </source>
</reference>
<dbReference type="SMR" id="Q9RRR9"/>
<dbReference type="SMART" id="SM00387">
    <property type="entry name" value="HATPase_c"/>
    <property type="match status" value="1"/>
</dbReference>
<dbReference type="CDD" id="cd00082">
    <property type="entry name" value="HisKA"/>
    <property type="match status" value="1"/>
</dbReference>
<dbReference type="InterPro" id="IPR005467">
    <property type="entry name" value="His_kinase_dom"/>
</dbReference>
<keyword evidence="13" id="KW-1185">Reference proteome</keyword>
<dbReference type="Gene3D" id="1.10.287.130">
    <property type="match status" value="1"/>
</dbReference>